<dbReference type="Proteomes" id="UP000269374">
    <property type="component" value="Chromosome"/>
</dbReference>
<evidence type="ECO:0000313" key="1">
    <source>
        <dbReference type="EMBL" id="AYG00388.1"/>
    </source>
</evidence>
<proteinExistence type="predicted"/>
<dbReference type="RefSeq" id="WP_120771776.1">
    <property type="nucleotide sequence ID" value="NZ_CP032627.1"/>
</dbReference>
<reference evidence="1 2" key="1">
    <citation type="submission" date="2018-09" db="EMBL/GenBank/DDBJ databases">
        <title>Genome sequencing of strain 1JSPR-7.</title>
        <authorList>
            <person name="Heo J."/>
            <person name="Kim S.-J."/>
            <person name="Kwon S.-W."/>
        </authorList>
    </citation>
    <scope>NUCLEOTIDE SEQUENCE [LARGE SCALE GENOMIC DNA]</scope>
    <source>
        <strain evidence="1 2">1JSPR-7</strain>
    </source>
</reference>
<dbReference type="KEGG" id="lact:D7I46_04345"/>
<sequence length="80" mass="9227">MDTELIRKLVENAEESGSSKYRAYVLKKQDQSYELLMNGKQMAKFIVTGYEQGYLENNASKTDYQIKTVASLEKFLTGQY</sequence>
<evidence type="ECO:0000313" key="2">
    <source>
        <dbReference type="Proteomes" id="UP000269374"/>
    </source>
</evidence>
<organism evidence="1 2">
    <name type="scientific">Lactococcus allomyrinae</name>
    <dbReference type="NCBI Taxonomy" id="2419773"/>
    <lineage>
        <taxon>Bacteria</taxon>
        <taxon>Bacillati</taxon>
        <taxon>Bacillota</taxon>
        <taxon>Bacilli</taxon>
        <taxon>Lactobacillales</taxon>
        <taxon>Streptococcaceae</taxon>
        <taxon>Lactococcus</taxon>
    </lineage>
</organism>
<gene>
    <name evidence="1" type="ORF">D7I46_04345</name>
</gene>
<dbReference type="EMBL" id="CP032627">
    <property type="protein sequence ID" value="AYG00388.1"/>
    <property type="molecule type" value="Genomic_DNA"/>
</dbReference>
<dbReference type="AlphaFoldDB" id="A0A387BD29"/>
<keyword evidence="2" id="KW-1185">Reference proteome</keyword>
<accession>A0A387BD29</accession>
<protein>
    <submittedName>
        <fullName evidence="1">Uncharacterized protein</fullName>
    </submittedName>
</protein>
<dbReference type="OrthoDB" id="2242690at2"/>
<name>A0A387BD29_9LACT</name>